<dbReference type="Proteomes" id="UP001623330">
    <property type="component" value="Unassembled WGS sequence"/>
</dbReference>
<evidence type="ECO:0000313" key="9">
    <source>
        <dbReference type="Proteomes" id="UP001623330"/>
    </source>
</evidence>
<evidence type="ECO:0000256" key="1">
    <source>
        <dbReference type="ARBA" id="ARBA00004141"/>
    </source>
</evidence>
<keyword evidence="9" id="KW-1185">Reference proteome</keyword>
<evidence type="ECO:0000256" key="3">
    <source>
        <dbReference type="ARBA" id="ARBA00022692"/>
    </source>
</evidence>
<comment type="caution">
    <text evidence="8">The sequence shown here is derived from an EMBL/GenBank/DDBJ whole genome shotgun (WGS) entry which is preliminary data.</text>
</comment>
<dbReference type="InterPro" id="IPR006977">
    <property type="entry name" value="Yip1_dom"/>
</dbReference>
<organism evidence="8 9">
    <name type="scientific">Nakaseomyces bracarensis</name>
    <dbReference type="NCBI Taxonomy" id="273131"/>
    <lineage>
        <taxon>Eukaryota</taxon>
        <taxon>Fungi</taxon>
        <taxon>Dikarya</taxon>
        <taxon>Ascomycota</taxon>
        <taxon>Saccharomycotina</taxon>
        <taxon>Saccharomycetes</taxon>
        <taxon>Saccharomycetales</taxon>
        <taxon>Saccharomycetaceae</taxon>
        <taxon>Nakaseomyces</taxon>
    </lineage>
</organism>
<evidence type="ECO:0000313" key="8">
    <source>
        <dbReference type="EMBL" id="KAL3229742.1"/>
    </source>
</evidence>
<feature type="transmembrane region" description="Helical" evidence="6">
    <location>
        <begin position="167"/>
        <end position="192"/>
    </location>
</feature>
<evidence type="ECO:0000256" key="5">
    <source>
        <dbReference type="ARBA" id="ARBA00023136"/>
    </source>
</evidence>
<dbReference type="Pfam" id="PF04893">
    <property type="entry name" value="Yip1"/>
    <property type="match status" value="1"/>
</dbReference>
<feature type="transmembrane region" description="Helical" evidence="6">
    <location>
        <begin position="111"/>
        <end position="129"/>
    </location>
</feature>
<gene>
    <name evidence="8" type="ORF">RNJ44_01878</name>
</gene>
<dbReference type="PANTHER" id="PTHR21236">
    <property type="entry name" value="GOLGI MEMBRANE PROTEIN YIP1"/>
    <property type="match status" value="1"/>
</dbReference>
<dbReference type="EMBL" id="JBEVYD010000011">
    <property type="protein sequence ID" value="KAL3229742.1"/>
    <property type="molecule type" value="Genomic_DNA"/>
</dbReference>
<accession>A0ABR4NP80</accession>
<keyword evidence="5 6" id="KW-0472">Membrane</keyword>
<dbReference type="PANTHER" id="PTHR21236:SF2">
    <property type="entry name" value="PROTEIN YIPF"/>
    <property type="match status" value="1"/>
</dbReference>
<proteinExistence type="inferred from homology"/>
<reference evidence="8 9" key="1">
    <citation type="submission" date="2024-05" db="EMBL/GenBank/DDBJ databases">
        <title>Long read based assembly of the Candida bracarensis genome reveals expanded adhesin content.</title>
        <authorList>
            <person name="Marcet-Houben M."/>
            <person name="Ksiezopolska E."/>
            <person name="Gabaldon T."/>
        </authorList>
    </citation>
    <scope>NUCLEOTIDE SEQUENCE [LARGE SCALE GENOMIC DNA]</scope>
    <source>
        <strain evidence="8 9">CBM6</strain>
    </source>
</reference>
<evidence type="ECO:0000256" key="6">
    <source>
        <dbReference type="RuleBase" id="RU361264"/>
    </source>
</evidence>
<name>A0ABR4NP80_9SACH</name>
<feature type="domain" description="Yip1" evidence="7">
    <location>
        <begin position="103"/>
        <end position="246"/>
    </location>
</feature>
<comment type="similarity">
    <text evidence="2 6">Belongs to the YIP1 family.</text>
</comment>
<keyword evidence="4 6" id="KW-1133">Transmembrane helix</keyword>
<keyword evidence="3 6" id="KW-0812">Transmembrane</keyword>
<evidence type="ECO:0000259" key="7">
    <source>
        <dbReference type="Pfam" id="PF04893"/>
    </source>
</evidence>
<evidence type="ECO:0000256" key="2">
    <source>
        <dbReference type="ARBA" id="ARBA00010596"/>
    </source>
</evidence>
<comment type="subcellular location">
    <subcellularLocation>
        <location evidence="6">Golgi apparatus membrane</location>
        <topology evidence="6">Multi-pass membrane protein</topology>
    </subcellularLocation>
    <subcellularLocation>
        <location evidence="1">Membrane</location>
        <topology evidence="1">Multi-pass membrane protein</topology>
    </subcellularLocation>
</comment>
<protein>
    <recommendedName>
        <fullName evidence="6">Protein YIP</fullName>
    </recommendedName>
</protein>
<evidence type="ECO:0000256" key="4">
    <source>
        <dbReference type="ARBA" id="ARBA00022989"/>
    </source>
</evidence>
<feature type="transmembrane region" description="Helical" evidence="6">
    <location>
        <begin position="198"/>
        <end position="219"/>
    </location>
</feature>
<feature type="transmembrane region" description="Helical" evidence="6">
    <location>
        <begin position="231"/>
        <end position="249"/>
    </location>
</feature>
<sequence>MSYFQSNNNTNNTNNMNSSGFYQPSSQFAFPQGSMSFQSGQTPTDTNMVPPDPLPAGLLNALSTKGYAYEPPLLEEIGINFDHIIKKTMYVLRPTMSSSMLSHEILNDSDLAGPVIFFMLFGLFLLMAGKVHFGYIYGVGLFGTISLHNLSKLMANSNPAQAQQSSLHFFNTASILGYCFLPLCLLSLFGVFHSLNNTMGHVMGALFVIWSTWSSSGFLNNLLQLESARTLIAYPLLIFYSVFALMAIFV</sequence>
<feature type="transmembrane region" description="Helical" evidence="6">
    <location>
        <begin position="135"/>
        <end position="155"/>
    </location>
</feature>
<dbReference type="InterPro" id="IPR045231">
    <property type="entry name" value="Yip1/4-like"/>
</dbReference>